<feature type="domain" description="Carbohydrate kinase FGGY N-terminal" evidence="8">
    <location>
        <begin position="4"/>
        <end position="232"/>
    </location>
</feature>
<dbReference type="PANTHER" id="PTHR10196">
    <property type="entry name" value="SUGAR KINASE"/>
    <property type="match status" value="1"/>
</dbReference>
<gene>
    <name evidence="10" type="ORF">SAMN04488557_2710</name>
</gene>
<dbReference type="GO" id="GO:0005829">
    <property type="term" value="C:cytosol"/>
    <property type="evidence" value="ECO:0007669"/>
    <property type="project" value="TreeGrafter"/>
</dbReference>
<evidence type="ECO:0000256" key="1">
    <source>
        <dbReference type="ARBA" id="ARBA00009156"/>
    </source>
</evidence>
<sequence length="478" mass="50277">MRVAAIDQGTTSTRVLVADTDGAIEIACAITHQQIHPHPGWVEHDPEELLSNIRACLQAAGVVDAIGIDNQGESCLAWDARTGEALSPVIVWQDNRTADVIERLKASGAEALTLARAGLPLDAYFSASKLAWIINTLPAAKAALDAGHLRLGTTDAFFLDRLTGTFATDVTTASRTSLMDLETGQWDEELCQLFGVPMSCLPKILPTVADYGRVDGVPITAAVVDQQAALFGHGCRKPGDAKITFGTGAFALTVTGDKIARAPNKGLLPTVAWSIDGQMTYAVDGGVYDAGSAIEWARRIGLVSDLTADLDWFDGAPAIERGVVFVPALSGLACPHWDRTAASLFLGMSAATTRADLCQALLEGIALSAADVVGAMDAHVAIGRSIAIDGGLARSRYFAQFLADMIGRDVLATSFDERTAFGTASLAALGAGFALPEPETVSRTFSPRGGDNGKIRARFSEAVSRAKGWRDHGGQQAD</sequence>
<evidence type="ECO:0000259" key="8">
    <source>
        <dbReference type="Pfam" id="PF00370"/>
    </source>
</evidence>
<dbReference type="RefSeq" id="WP_092868290.1">
    <property type="nucleotide sequence ID" value="NZ_FPCH01000003.1"/>
</dbReference>
<evidence type="ECO:0000256" key="6">
    <source>
        <dbReference type="ARBA" id="ARBA00043149"/>
    </source>
</evidence>
<evidence type="ECO:0000256" key="4">
    <source>
        <dbReference type="ARBA" id="ARBA00022777"/>
    </source>
</evidence>
<dbReference type="SUPFAM" id="SSF53067">
    <property type="entry name" value="Actin-like ATPase domain"/>
    <property type="match status" value="2"/>
</dbReference>
<dbReference type="PROSITE" id="PS00445">
    <property type="entry name" value="FGGY_KINASES_2"/>
    <property type="match status" value="1"/>
</dbReference>
<accession>A0A1I7NQ62</accession>
<dbReference type="GO" id="GO:0005524">
    <property type="term" value="F:ATP binding"/>
    <property type="evidence" value="ECO:0007669"/>
    <property type="project" value="UniProtKB-KW"/>
</dbReference>
<dbReference type="InterPro" id="IPR043129">
    <property type="entry name" value="ATPase_NBD"/>
</dbReference>
<dbReference type="InterPro" id="IPR018483">
    <property type="entry name" value="Carb_kinase_FGGY_CS"/>
</dbReference>
<dbReference type="Pfam" id="PF02782">
    <property type="entry name" value="FGGY_C"/>
    <property type="match status" value="1"/>
</dbReference>
<evidence type="ECO:0000259" key="9">
    <source>
        <dbReference type="Pfam" id="PF02782"/>
    </source>
</evidence>
<name>A0A1I7NQ62_9HYPH</name>
<comment type="similarity">
    <text evidence="1 7">Belongs to the FGGY kinase family.</text>
</comment>
<evidence type="ECO:0000256" key="3">
    <source>
        <dbReference type="ARBA" id="ARBA00022741"/>
    </source>
</evidence>
<keyword evidence="3" id="KW-0547">Nucleotide-binding</keyword>
<reference evidence="11" key="1">
    <citation type="submission" date="2016-10" db="EMBL/GenBank/DDBJ databases">
        <authorList>
            <person name="Varghese N."/>
            <person name="Submissions S."/>
        </authorList>
    </citation>
    <scope>NUCLEOTIDE SEQUENCE [LARGE SCALE GENOMIC DNA]</scope>
    <source>
        <strain evidence="11">DSM 1565</strain>
    </source>
</reference>
<dbReference type="AlphaFoldDB" id="A0A1I7NQ62"/>
<dbReference type="InterPro" id="IPR018485">
    <property type="entry name" value="FGGY_C"/>
</dbReference>
<dbReference type="OrthoDB" id="9805576at2"/>
<organism evidence="10 11">
    <name type="scientific">Hyphomicrobium facile</name>
    <dbReference type="NCBI Taxonomy" id="51670"/>
    <lineage>
        <taxon>Bacteria</taxon>
        <taxon>Pseudomonadati</taxon>
        <taxon>Pseudomonadota</taxon>
        <taxon>Alphaproteobacteria</taxon>
        <taxon>Hyphomicrobiales</taxon>
        <taxon>Hyphomicrobiaceae</taxon>
        <taxon>Hyphomicrobium</taxon>
    </lineage>
</organism>
<dbReference type="Proteomes" id="UP000199423">
    <property type="component" value="Unassembled WGS sequence"/>
</dbReference>
<keyword evidence="5" id="KW-0067">ATP-binding</keyword>
<keyword evidence="2 7" id="KW-0808">Transferase</keyword>
<proteinExistence type="inferred from homology"/>
<keyword evidence="4 7" id="KW-0418">Kinase</keyword>
<evidence type="ECO:0000256" key="7">
    <source>
        <dbReference type="RuleBase" id="RU003733"/>
    </source>
</evidence>
<dbReference type="EMBL" id="FPCH01000003">
    <property type="protein sequence ID" value="SFV36728.1"/>
    <property type="molecule type" value="Genomic_DNA"/>
</dbReference>
<dbReference type="InterPro" id="IPR018484">
    <property type="entry name" value="FGGY_N"/>
</dbReference>
<evidence type="ECO:0000313" key="10">
    <source>
        <dbReference type="EMBL" id="SFV36728.1"/>
    </source>
</evidence>
<evidence type="ECO:0000256" key="5">
    <source>
        <dbReference type="ARBA" id="ARBA00022840"/>
    </source>
</evidence>
<dbReference type="Gene3D" id="3.30.420.40">
    <property type="match status" value="2"/>
</dbReference>
<dbReference type="PANTHER" id="PTHR10196:SF69">
    <property type="entry name" value="GLYCEROL KINASE"/>
    <property type="match status" value="1"/>
</dbReference>
<dbReference type="CDD" id="cd07769">
    <property type="entry name" value="ASKHA_NBD_FGGY_GK"/>
    <property type="match status" value="1"/>
</dbReference>
<evidence type="ECO:0000313" key="11">
    <source>
        <dbReference type="Proteomes" id="UP000199423"/>
    </source>
</evidence>
<dbReference type="STRING" id="51670.SAMN04488557_2710"/>
<dbReference type="PIRSF" id="PIRSF000538">
    <property type="entry name" value="GlpK"/>
    <property type="match status" value="1"/>
</dbReference>
<dbReference type="GO" id="GO:0004370">
    <property type="term" value="F:glycerol kinase activity"/>
    <property type="evidence" value="ECO:0007669"/>
    <property type="project" value="TreeGrafter"/>
</dbReference>
<dbReference type="Pfam" id="PF00370">
    <property type="entry name" value="FGGY_N"/>
    <property type="match status" value="1"/>
</dbReference>
<evidence type="ECO:0000256" key="2">
    <source>
        <dbReference type="ARBA" id="ARBA00022679"/>
    </source>
</evidence>
<dbReference type="InterPro" id="IPR000577">
    <property type="entry name" value="Carb_kinase_FGGY"/>
</dbReference>
<feature type="domain" description="Carbohydrate kinase FGGY C-terminal" evidence="9">
    <location>
        <begin position="241"/>
        <end position="429"/>
    </location>
</feature>
<dbReference type="GO" id="GO:0019563">
    <property type="term" value="P:glycerol catabolic process"/>
    <property type="evidence" value="ECO:0007669"/>
    <property type="project" value="TreeGrafter"/>
</dbReference>
<keyword evidence="11" id="KW-1185">Reference proteome</keyword>
<protein>
    <recommendedName>
        <fullName evidence="6">ATP:glycerol 3-phosphotransferase</fullName>
    </recommendedName>
</protein>